<comment type="caution">
    <text evidence="2">The sequence shown here is derived from an EMBL/GenBank/DDBJ whole genome shotgun (WGS) entry which is preliminary data.</text>
</comment>
<dbReference type="Gene3D" id="1.20.1260.10">
    <property type="match status" value="1"/>
</dbReference>
<sequence>MLKIDSKYIQQALTANAIEELYPLVQKAIELEHSTIPPYLTALFSLKPGTNLVQRQIIHSIVIEEMLHMTIAANILNALGGTPYINNSDFVPEYPGPLPMGIGNGLIVGLEKYSPEVVHDVFMEIEEPENPIVFKTAMLATALPTYSTIGQFYQAIQQKIDELAPDNLPGHKDYQVTSPFFPADELFPVYTKTNAIDAINIIIEQGEGTPTSPLDQEDELAHYYRFEELYKGKRLVKDPSAPNGYSFSGPGIPYTPADVFPLFPNTKTSMLPAGSEELNRMNQFNLSYYSLLSGLHDTFNGHPEKLNDTIGVMYDLKLTAEKLCATPFPGKAGYTIGPSFEFVDTSKC</sequence>
<proteinExistence type="predicted"/>
<dbReference type="RefSeq" id="WP_019945206.1">
    <property type="nucleotide sequence ID" value="NZ_BMLI01000004.1"/>
</dbReference>
<name>A0ABQ2ILK8_9BACT</name>
<dbReference type="InterPro" id="IPR012347">
    <property type="entry name" value="Ferritin-like"/>
</dbReference>
<dbReference type="CDD" id="cd00657">
    <property type="entry name" value="Ferritin_like"/>
    <property type="match status" value="1"/>
</dbReference>
<accession>A0ABQ2ILK8</accession>
<gene>
    <name evidence="2" type="ORF">GCM10010967_55030</name>
</gene>
<dbReference type="Proteomes" id="UP000632339">
    <property type="component" value="Unassembled WGS sequence"/>
</dbReference>
<dbReference type="PANTHER" id="PTHR34400:SF4">
    <property type="entry name" value="MEMBRANE PROTEIN"/>
    <property type="match status" value="1"/>
</dbReference>
<dbReference type="InterPro" id="IPR026820">
    <property type="entry name" value="VioB/RebD_dom"/>
</dbReference>
<keyword evidence="3" id="KW-1185">Reference proteome</keyword>
<protein>
    <recommendedName>
        <fullName evidence="1">Iminophenyl-pyruvate dimer synthase domain-containing protein</fullName>
    </recommendedName>
</protein>
<evidence type="ECO:0000313" key="2">
    <source>
        <dbReference type="EMBL" id="GGN12062.1"/>
    </source>
</evidence>
<evidence type="ECO:0000259" key="1">
    <source>
        <dbReference type="Pfam" id="PF12902"/>
    </source>
</evidence>
<organism evidence="2 3">
    <name type="scientific">Dyadobacter beijingensis</name>
    <dbReference type="NCBI Taxonomy" id="365489"/>
    <lineage>
        <taxon>Bacteria</taxon>
        <taxon>Pseudomonadati</taxon>
        <taxon>Bacteroidota</taxon>
        <taxon>Cytophagia</taxon>
        <taxon>Cytophagales</taxon>
        <taxon>Spirosomataceae</taxon>
        <taxon>Dyadobacter</taxon>
    </lineage>
</organism>
<feature type="domain" description="Iminophenyl-pyruvate dimer synthase" evidence="1">
    <location>
        <begin position="25"/>
        <end position="230"/>
    </location>
</feature>
<reference evidence="3" key="1">
    <citation type="journal article" date="2019" name="Int. J. Syst. Evol. Microbiol.">
        <title>The Global Catalogue of Microorganisms (GCM) 10K type strain sequencing project: providing services to taxonomists for standard genome sequencing and annotation.</title>
        <authorList>
            <consortium name="The Broad Institute Genomics Platform"/>
            <consortium name="The Broad Institute Genome Sequencing Center for Infectious Disease"/>
            <person name="Wu L."/>
            <person name="Ma J."/>
        </authorList>
    </citation>
    <scope>NUCLEOTIDE SEQUENCE [LARGE SCALE GENOMIC DNA]</scope>
    <source>
        <strain evidence="3">CGMCC 1.6375</strain>
    </source>
</reference>
<evidence type="ECO:0000313" key="3">
    <source>
        <dbReference type="Proteomes" id="UP000632339"/>
    </source>
</evidence>
<dbReference type="Pfam" id="PF12902">
    <property type="entry name" value="Ferritin-like"/>
    <property type="match status" value="1"/>
</dbReference>
<dbReference type="PANTHER" id="PTHR34400">
    <property type="match status" value="1"/>
</dbReference>
<dbReference type="EMBL" id="BMLI01000004">
    <property type="protein sequence ID" value="GGN12062.1"/>
    <property type="molecule type" value="Genomic_DNA"/>
</dbReference>